<organism evidence="10 11">
    <name type="scientific">Bombyx mandarina</name>
    <name type="common">Wild silk moth</name>
    <name type="synonym">Wild silkworm</name>
    <dbReference type="NCBI Taxonomy" id="7092"/>
    <lineage>
        <taxon>Eukaryota</taxon>
        <taxon>Metazoa</taxon>
        <taxon>Ecdysozoa</taxon>
        <taxon>Arthropoda</taxon>
        <taxon>Hexapoda</taxon>
        <taxon>Insecta</taxon>
        <taxon>Pterygota</taxon>
        <taxon>Neoptera</taxon>
        <taxon>Endopterygota</taxon>
        <taxon>Lepidoptera</taxon>
        <taxon>Glossata</taxon>
        <taxon>Ditrysia</taxon>
        <taxon>Bombycoidea</taxon>
        <taxon>Bombycidae</taxon>
        <taxon>Bombycinae</taxon>
        <taxon>Bombyx</taxon>
    </lineage>
</organism>
<dbReference type="GO" id="GO:0016787">
    <property type="term" value="F:hydrolase activity"/>
    <property type="evidence" value="ECO:0007669"/>
    <property type="project" value="UniProtKB-KW"/>
</dbReference>
<keyword evidence="8" id="KW-0862">Zinc</keyword>
<accession>A0A6J2K6S6</accession>
<dbReference type="InterPro" id="IPR027806">
    <property type="entry name" value="HARBI1_dom"/>
</dbReference>
<gene>
    <name evidence="11" type="primary">LOC114248317</name>
</gene>
<dbReference type="AlphaFoldDB" id="A0A6J2K6S6"/>
<proteinExistence type="inferred from homology"/>
<dbReference type="PANTHER" id="PTHR22930:SF289">
    <property type="entry name" value="DDE TNP4 DOMAIN-CONTAINING PROTEIN-RELATED"/>
    <property type="match status" value="1"/>
</dbReference>
<dbReference type="InterPro" id="IPR045249">
    <property type="entry name" value="HARBI1-like"/>
</dbReference>
<keyword evidence="7" id="KW-0539">Nucleus</keyword>
<dbReference type="OrthoDB" id="427960at2759"/>
<dbReference type="RefSeq" id="XP_028037323.1">
    <property type="nucleotide sequence ID" value="XM_028181522.1"/>
</dbReference>
<evidence type="ECO:0000256" key="2">
    <source>
        <dbReference type="ARBA" id="ARBA00004123"/>
    </source>
</evidence>
<name>A0A6J2K6S6_BOMMA</name>
<evidence type="ECO:0000256" key="7">
    <source>
        <dbReference type="ARBA" id="ARBA00023242"/>
    </source>
</evidence>
<evidence type="ECO:0000256" key="4">
    <source>
        <dbReference type="ARBA" id="ARBA00022722"/>
    </source>
</evidence>
<evidence type="ECO:0000259" key="9">
    <source>
        <dbReference type="PROSITE" id="PS50158"/>
    </source>
</evidence>
<evidence type="ECO:0000256" key="3">
    <source>
        <dbReference type="ARBA" id="ARBA00006958"/>
    </source>
</evidence>
<dbReference type="Pfam" id="PF13359">
    <property type="entry name" value="DDE_Tnp_4"/>
    <property type="match status" value="1"/>
</dbReference>
<evidence type="ECO:0000256" key="1">
    <source>
        <dbReference type="ARBA" id="ARBA00001968"/>
    </source>
</evidence>
<dbReference type="SMART" id="SM00343">
    <property type="entry name" value="ZnF_C2HC"/>
    <property type="match status" value="2"/>
</dbReference>
<comment type="cofactor">
    <cofactor evidence="1">
        <name>a divalent metal cation</name>
        <dbReference type="ChEBI" id="CHEBI:60240"/>
    </cofactor>
</comment>
<protein>
    <submittedName>
        <fullName evidence="11">Uncharacterized protein LOC114248317</fullName>
    </submittedName>
</protein>
<dbReference type="GO" id="GO:0008270">
    <property type="term" value="F:zinc ion binding"/>
    <property type="evidence" value="ECO:0007669"/>
    <property type="project" value="UniProtKB-KW"/>
</dbReference>
<dbReference type="SUPFAM" id="SSF57756">
    <property type="entry name" value="Retrovirus zinc finger-like domains"/>
    <property type="match status" value="1"/>
</dbReference>
<reference evidence="11" key="1">
    <citation type="submission" date="2025-08" db="UniProtKB">
        <authorList>
            <consortium name="RefSeq"/>
        </authorList>
    </citation>
    <scope>IDENTIFICATION</scope>
    <source>
        <tissue evidence="11">Silk gland</tissue>
    </source>
</reference>
<keyword evidence="6" id="KW-0378">Hydrolase</keyword>
<dbReference type="GO" id="GO:0004518">
    <property type="term" value="F:nuclease activity"/>
    <property type="evidence" value="ECO:0007669"/>
    <property type="project" value="UniProtKB-KW"/>
</dbReference>
<feature type="domain" description="CCHC-type" evidence="9">
    <location>
        <begin position="210"/>
        <end position="223"/>
    </location>
</feature>
<dbReference type="GeneID" id="114248317"/>
<dbReference type="KEGG" id="bman:114248317"/>
<evidence type="ECO:0000256" key="5">
    <source>
        <dbReference type="ARBA" id="ARBA00022723"/>
    </source>
</evidence>
<dbReference type="InterPro" id="IPR001878">
    <property type="entry name" value="Znf_CCHC"/>
</dbReference>
<dbReference type="InterPro" id="IPR036875">
    <property type="entry name" value="Znf_CCHC_sf"/>
</dbReference>
<dbReference type="GO" id="GO:0005634">
    <property type="term" value="C:nucleus"/>
    <property type="evidence" value="ECO:0007669"/>
    <property type="project" value="UniProtKB-SubCell"/>
</dbReference>
<keyword evidence="4" id="KW-0540">Nuclease</keyword>
<dbReference type="GO" id="GO:0003676">
    <property type="term" value="F:nucleic acid binding"/>
    <property type="evidence" value="ECO:0007669"/>
    <property type="project" value="InterPro"/>
</dbReference>
<evidence type="ECO:0000313" key="10">
    <source>
        <dbReference type="Proteomes" id="UP000504629"/>
    </source>
</evidence>
<dbReference type="PANTHER" id="PTHR22930">
    <property type="match status" value="1"/>
</dbReference>
<evidence type="ECO:0000313" key="11">
    <source>
        <dbReference type="RefSeq" id="XP_028037323.1"/>
    </source>
</evidence>
<evidence type="ECO:0000256" key="6">
    <source>
        <dbReference type="ARBA" id="ARBA00022801"/>
    </source>
</evidence>
<keyword evidence="8" id="KW-0863">Zinc-finger</keyword>
<evidence type="ECO:0000256" key="8">
    <source>
        <dbReference type="PROSITE-ProRule" id="PRU00047"/>
    </source>
</evidence>
<comment type="similarity">
    <text evidence="3">Belongs to the HARBI1 family.</text>
</comment>
<comment type="subcellular location">
    <subcellularLocation>
        <location evidence="2">Nucleus</location>
    </subcellularLocation>
</comment>
<sequence>MDEGGSAAVVVELLLAGKEKGITYHEVMTQARGGVNVDALGVEGGIKVRQTANGARLIECPGPNTNAAAEKLAARLREILPDPEVVRIARPVKMADVKITGLDKCATKEEVTAAIASQGNCALADVKVGELRATYSGTRTAWARCPIATANLLATPLQGRPSDSPGWLRVGWVVAHVQLQESRPWRCRRCFGTGHGLAKCPSTVDRSDLCFRCGQPGHKAASCTTAALHCVLCDAAKRKADHLFFFFRQTGQLVLLGDAGYSNKKYLLTPLQNPVTEDEKLYNVSHIRTRNCIERVFGIWKRRFPVLLLGNKTKVELVQDIIVATAILPNLCIKNNDVMLNLNVNIENIIDVISNDNNQDTIHSRNYSNNSYSKC</sequence>
<dbReference type="Proteomes" id="UP000504629">
    <property type="component" value="Unplaced"/>
</dbReference>
<dbReference type="Gene3D" id="4.10.60.10">
    <property type="entry name" value="Zinc finger, CCHC-type"/>
    <property type="match status" value="1"/>
</dbReference>
<keyword evidence="10" id="KW-1185">Reference proteome</keyword>
<keyword evidence="5" id="KW-0479">Metal-binding</keyword>
<dbReference type="PROSITE" id="PS50158">
    <property type="entry name" value="ZF_CCHC"/>
    <property type="match status" value="1"/>
</dbReference>